<dbReference type="AlphaFoldDB" id="A0AAV1GYR6"/>
<dbReference type="Proteomes" id="UP001178508">
    <property type="component" value="Chromosome 17"/>
</dbReference>
<evidence type="ECO:0000256" key="1">
    <source>
        <dbReference type="SAM" id="MobiDB-lite"/>
    </source>
</evidence>
<sequence length="88" mass="10070">MLRHSNRLDAERGRLYNAETLHRLQGSLQIMQTDGQTDTDKEKSLMRKRADKNRGSTSLLSSTLLLHCHSEKIPLQKEIHLSRAAETC</sequence>
<feature type="region of interest" description="Disordered" evidence="1">
    <location>
        <begin position="29"/>
        <end position="56"/>
    </location>
</feature>
<dbReference type="EMBL" id="OY660880">
    <property type="protein sequence ID" value="CAJ1077694.1"/>
    <property type="molecule type" value="Genomic_DNA"/>
</dbReference>
<gene>
    <name evidence="2" type="ORF">XNOV1_A007069</name>
</gene>
<protein>
    <submittedName>
        <fullName evidence="2">Uncharacterized protein</fullName>
    </submittedName>
</protein>
<accession>A0AAV1GYR6</accession>
<evidence type="ECO:0000313" key="3">
    <source>
        <dbReference type="Proteomes" id="UP001178508"/>
    </source>
</evidence>
<reference evidence="2" key="1">
    <citation type="submission" date="2023-08" db="EMBL/GenBank/DDBJ databases">
        <authorList>
            <person name="Alioto T."/>
            <person name="Alioto T."/>
            <person name="Gomez Garrido J."/>
        </authorList>
    </citation>
    <scope>NUCLEOTIDE SEQUENCE</scope>
</reference>
<keyword evidence="3" id="KW-1185">Reference proteome</keyword>
<evidence type="ECO:0000313" key="2">
    <source>
        <dbReference type="EMBL" id="CAJ1077694.1"/>
    </source>
</evidence>
<organism evidence="2 3">
    <name type="scientific">Xyrichtys novacula</name>
    <name type="common">Pearly razorfish</name>
    <name type="synonym">Hemipteronotus novacula</name>
    <dbReference type="NCBI Taxonomy" id="13765"/>
    <lineage>
        <taxon>Eukaryota</taxon>
        <taxon>Metazoa</taxon>
        <taxon>Chordata</taxon>
        <taxon>Craniata</taxon>
        <taxon>Vertebrata</taxon>
        <taxon>Euteleostomi</taxon>
        <taxon>Actinopterygii</taxon>
        <taxon>Neopterygii</taxon>
        <taxon>Teleostei</taxon>
        <taxon>Neoteleostei</taxon>
        <taxon>Acanthomorphata</taxon>
        <taxon>Eupercaria</taxon>
        <taxon>Labriformes</taxon>
        <taxon>Labridae</taxon>
        <taxon>Xyrichtys</taxon>
    </lineage>
</organism>
<proteinExistence type="predicted"/>
<name>A0AAV1GYR6_XYRNO</name>